<dbReference type="InterPro" id="IPR038770">
    <property type="entry name" value="Na+/solute_symporter_sf"/>
</dbReference>
<dbReference type="Pfam" id="PF02254">
    <property type="entry name" value="TrkA_N"/>
    <property type="match status" value="1"/>
</dbReference>
<evidence type="ECO:0000313" key="22">
    <source>
        <dbReference type="EMBL" id="KAL2643074.1"/>
    </source>
</evidence>
<feature type="transmembrane region" description="Helical" evidence="20">
    <location>
        <begin position="987"/>
        <end position="1006"/>
    </location>
</feature>
<feature type="transmembrane region" description="Helical" evidence="20">
    <location>
        <begin position="1046"/>
        <end position="1069"/>
    </location>
</feature>
<comment type="subcellular location">
    <subcellularLocation>
        <location evidence="1">Plastid</location>
        <location evidence="1">Chloroplast inner membrane</location>
        <topology evidence="1">Multi-pass membrane protein</topology>
    </subcellularLocation>
</comment>
<feature type="transmembrane region" description="Helical" evidence="20">
    <location>
        <begin position="1081"/>
        <end position="1104"/>
    </location>
</feature>
<keyword evidence="23" id="KW-1185">Reference proteome</keyword>
<dbReference type="EMBL" id="JBHFFA010000002">
    <property type="protein sequence ID" value="KAL2643074.1"/>
    <property type="molecule type" value="Genomic_DNA"/>
</dbReference>
<feature type="region of interest" description="Disordered" evidence="19">
    <location>
        <begin position="164"/>
        <end position="219"/>
    </location>
</feature>
<dbReference type="GO" id="GO:0006885">
    <property type="term" value="P:regulation of pH"/>
    <property type="evidence" value="ECO:0007669"/>
    <property type="project" value="UniProtKB-ARBA"/>
</dbReference>
<dbReference type="GO" id="GO:0140899">
    <property type="term" value="P:plastid gene expression"/>
    <property type="evidence" value="ECO:0007669"/>
    <property type="project" value="UniProtKB-ARBA"/>
</dbReference>
<comment type="catalytic activity">
    <reaction evidence="16">
        <text>K(+)(in) + H(+)(out) = K(+)(out) + H(+)(in)</text>
        <dbReference type="Rhea" id="RHEA:29467"/>
        <dbReference type="ChEBI" id="CHEBI:15378"/>
        <dbReference type="ChEBI" id="CHEBI:29103"/>
    </reaction>
</comment>
<evidence type="ECO:0000256" key="9">
    <source>
        <dbReference type="ARBA" id="ARBA00022946"/>
    </source>
</evidence>
<evidence type="ECO:0000259" key="21">
    <source>
        <dbReference type="PROSITE" id="PS51201"/>
    </source>
</evidence>
<keyword evidence="15 20" id="KW-0472">Membrane</keyword>
<comment type="similarity">
    <text evidence="17">Belongs to the monovalent cation:proton antiporter 2 (CPA2) transporter (TC 2.A.37) family. KEA (TC 2.A.37.1) subfamily.</text>
</comment>
<evidence type="ECO:0000256" key="2">
    <source>
        <dbReference type="ARBA" id="ARBA00022448"/>
    </source>
</evidence>
<dbReference type="InterPro" id="IPR006153">
    <property type="entry name" value="Cation/H_exchanger_TM"/>
</dbReference>
<proteinExistence type="inferred from homology"/>
<feature type="domain" description="RCK N-terminal" evidence="21">
    <location>
        <begin position="1126"/>
        <end position="1243"/>
    </location>
</feature>
<dbReference type="InterPro" id="IPR003148">
    <property type="entry name" value="RCK_N"/>
</dbReference>
<feature type="transmembrane region" description="Helical" evidence="20">
    <location>
        <begin position="1018"/>
        <end position="1040"/>
    </location>
</feature>
<dbReference type="FunFam" id="3.40.50.720:FF:000134">
    <property type="entry name" value="K(+) efflux antiporter 2 chloroplastic"/>
    <property type="match status" value="1"/>
</dbReference>
<feature type="transmembrane region" description="Helical" evidence="20">
    <location>
        <begin position="803"/>
        <end position="827"/>
    </location>
</feature>
<sequence length="1326" mass="141799">MALGLGLCAVHSVNLLSSNHELRSGGVTSRRNRSFLSFRLGSSVNLCRNFYPARASQFLSSGSGINSSCLSQTLKSSRRNVDLKLQQNLLLGERSRIGRDAILKHRVRGLAGSTCILRDRRDAAAAQFVTAFHCKEWSAPGFGASSGVAVSEVYRMRRNSTVARCEADDGSKSEGLITPDVSSESDRYTGGESYSTKSQEGIGSVGEEGSQNVDDEAEDDSPLEVLKEILRAAQEDLEECGLNSEKTEQFAQKVAERAIALRDEANDAEKAANATLMRIEELLGEESRAEEELSRARAASVKAGEVLKQAELAWEDALRKVQTEKDSQPERGAAPNEQDVEDTVEANVEVSTERTVEISLTVDSSDGEEPVKIVSDSETTVTNTKMSVDGVPVGAALAFANIVQKELEFLESAKASVREAEAVVLKCEAEFARIVTERKACQQELMVLTEVAEKAKEVANAADEDVTEAMAKAEAAVALELGVAQRVSDAEIAVQKAESYAIEAAAKAAAFAAAEAEKLAQQVGKTLEQMEEELEHRGEIESEVTGEARSVKDLENIESPEEVVVKTPPKEVAAKNPLVLEKVQEEESPKVLEAEKADVIKEPATTKTKKRSSRFFPASYFSSDDGEEFSPGKAFSTLATKLKPQLAKLVVGAALLLAGGAYVNHRLEKRALLPPAPEYSSSIQKVAADPKPIIREIKKLTSRVKEIVDKLPAQEVNEEERSLFDVLWLLLASVVFVPLFMKLPGGSPVLGYLVAGVLIGPHTLHIIRHVHGTKAIAEFGVVFLLFNIGLELSVERLSSMKKYVFGLGTTQVLATAAAIGVFIHVVLGMSGPAALVIGNGLALSSTAVVLQVLQERGESTSRHGRATFSVLLFQDLAVVVLLILIPLLGAKGGVGFKEIAEALGLAAVKAVVAICGIIAGGRLLLRPIYKRMADNHNAEIFAANTLLVVLGTSVLTARAGLSMALGAFLAGLLLAETEFALQVESDIAPYRGLLLGLFFMTVGMSIDPQLMVAKFREILGALGALIVGKTMLFAAMGRMFGLSPIASVRAGLLLAPGGEFAFVAFGEAVNQGLMSSEVSSLLFLVVGLSMALTPWLAAGGQLIAARFEQSDMRSLLPQENETDDLQGHIIICGFGRVGQIIAQLLSERLIPFVALDVRSERVSVGRALDLPVYFGDAGSREVLHKIGADRAAAAVITLDTPGANYRTVWALSKHFPNVKTFVRAHDVDHGLNLEKAGATAVVPETLEPSLQLAAAVLAQAKVPASDIASTIDDFRSRHLSELTELCDKSGTSLGYGFSRIMAKPKLDLKEDVIVESKVDGGIVAVP</sequence>
<dbReference type="GO" id="GO:1900140">
    <property type="term" value="P:regulation of seedling development"/>
    <property type="evidence" value="ECO:0007669"/>
    <property type="project" value="UniProtKB-ARBA"/>
</dbReference>
<evidence type="ECO:0000256" key="20">
    <source>
        <dbReference type="SAM" id="Phobius"/>
    </source>
</evidence>
<feature type="transmembrane region" description="Helical" evidence="20">
    <location>
        <begin position="946"/>
        <end position="975"/>
    </location>
</feature>
<dbReference type="InterPro" id="IPR036291">
    <property type="entry name" value="NAD(P)-bd_dom_sf"/>
</dbReference>
<accession>A0ABD1Z6N3</accession>
<evidence type="ECO:0000256" key="12">
    <source>
        <dbReference type="ARBA" id="ARBA00022990"/>
    </source>
</evidence>
<evidence type="ECO:0000256" key="5">
    <source>
        <dbReference type="ARBA" id="ARBA00022538"/>
    </source>
</evidence>
<evidence type="ECO:0000256" key="19">
    <source>
        <dbReference type="SAM" id="MobiDB-lite"/>
    </source>
</evidence>
<dbReference type="GO" id="GO:1900069">
    <property type="term" value="P:regulation of cellular hyperosmotic salinity response"/>
    <property type="evidence" value="ECO:0007669"/>
    <property type="project" value="UniProtKB-ARBA"/>
</dbReference>
<evidence type="ECO:0000256" key="16">
    <source>
        <dbReference type="ARBA" id="ARBA00047912"/>
    </source>
</evidence>
<keyword evidence="8" id="KW-1001">Plastid inner membrane</keyword>
<keyword evidence="11 20" id="KW-1133">Transmembrane helix</keyword>
<evidence type="ECO:0000256" key="8">
    <source>
        <dbReference type="ARBA" id="ARBA00022780"/>
    </source>
</evidence>
<dbReference type="SUPFAM" id="SSF51735">
    <property type="entry name" value="NAD(P)-binding Rossmann-fold domains"/>
    <property type="match status" value="1"/>
</dbReference>
<evidence type="ECO:0000313" key="23">
    <source>
        <dbReference type="Proteomes" id="UP001605036"/>
    </source>
</evidence>
<dbReference type="NCBIfam" id="TIGR00932">
    <property type="entry name" value="2a37"/>
    <property type="match status" value="1"/>
</dbReference>
<evidence type="ECO:0000256" key="11">
    <source>
        <dbReference type="ARBA" id="ARBA00022989"/>
    </source>
</evidence>
<dbReference type="GO" id="GO:0009725">
    <property type="term" value="P:response to hormone"/>
    <property type="evidence" value="ECO:0007669"/>
    <property type="project" value="UniProtKB-ARBA"/>
</dbReference>
<dbReference type="InterPro" id="IPR004771">
    <property type="entry name" value="K/H_exchanger"/>
</dbReference>
<evidence type="ECO:0000256" key="3">
    <source>
        <dbReference type="ARBA" id="ARBA00022449"/>
    </source>
</evidence>
<keyword evidence="6" id="KW-0934">Plastid</keyword>
<dbReference type="GO" id="GO:2001057">
    <property type="term" value="P:reactive nitrogen species metabolic process"/>
    <property type="evidence" value="ECO:0007669"/>
    <property type="project" value="UniProtKB-ARBA"/>
</dbReference>
<dbReference type="PANTHER" id="PTHR46157:SF2">
    <property type="entry name" value="K(+) EFFLUX ANTIPORTER 1, CHLOROPLASTIC-RELATED"/>
    <property type="match status" value="1"/>
</dbReference>
<feature type="transmembrane region" description="Helical" evidence="20">
    <location>
        <begin position="749"/>
        <end position="767"/>
    </location>
</feature>
<evidence type="ECO:0000256" key="18">
    <source>
        <dbReference type="SAM" id="Coils"/>
    </source>
</evidence>
<keyword evidence="13 18" id="KW-0175">Coiled coil</keyword>
<keyword evidence="14" id="KW-0406">Ion transport</keyword>
<comment type="caution">
    <text evidence="22">The sequence shown here is derived from an EMBL/GenBank/DDBJ whole genome shotgun (WGS) entry which is preliminary data.</text>
</comment>
<feature type="coiled-coil region" evidence="18">
    <location>
        <begin position="502"/>
        <end position="533"/>
    </location>
</feature>
<dbReference type="Pfam" id="PF00999">
    <property type="entry name" value="Na_H_Exchanger"/>
    <property type="match status" value="1"/>
</dbReference>
<keyword evidence="10" id="KW-0630">Potassium</keyword>
<reference evidence="22 23" key="1">
    <citation type="submission" date="2024-09" db="EMBL/GenBank/DDBJ databases">
        <title>Chromosome-scale assembly of Riccia fluitans.</title>
        <authorList>
            <person name="Paukszto L."/>
            <person name="Sawicki J."/>
            <person name="Karawczyk K."/>
            <person name="Piernik-Szablinska J."/>
            <person name="Szczecinska M."/>
            <person name="Mazdziarz M."/>
        </authorList>
    </citation>
    <scope>NUCLEOTIDE SEQUENCE [LARGE SCALE GENOMIC DNA]</scope>
    <source>
        <strain evidence="22">Rf_01</strain>
        <tissue evidence="22">Aerial parts of the thallus</tissue>
    </source>
</reference>
<feature type="coiled-coil region" evidence="18">
    <location>
        <begin position="223"/>
        <end position="299"/>
    </location>
</feature>
<evidence type="ECO:0000256" key="15">
    <source>
        <dbReference type="ARBA" id="ARBA00023136"/>
    </source>
</evidence>
<keyword evidence="12" id="KW-0007">Acetylation</keyword>
<evidence type="ECO:0000256" key="17">
    <source>
        <dbReference type="ARBA" id="ARBA00061484"/>
    </source>
</evidence>
<dbReference type="FunFam" id="1.20.1530.20:FF:000007">
    <property type="entry name" value="K(+) efflux antiporter 2 chloroplastic"/>
    <property type="match status" value="1"/>
</dbReference>
<name>A0ABD1Z6N3_9MARC</name>
<dbReference type="GO" id="GO:0009744">
    <property type="term" value="P:response to sucrose"/>
    <property type="evidence" value="ECO:0007669"/>
    <property type="project" value="UniProtKB-ARBA"/>
</dbReference>
<keyword evidence="4" id="KW-0150">Chloroplast</keyword>
<feature type="coiled-coil region" evidence="18">
    <location>
        <begin position="400"/>
        <end position="472"/>
    </location>
</feature>
<keyword evidence="5" id="KW-0633">Potassium transport</keyword>
<dbReference type="Gene3D" id="1.20.1530.20">
    <property type="match status" value="1"/>
</dbReference>
<dbReference type="GO" id="GO:2000377">
    <property type="term" value="P:regulation of reactive oxygen species metabolic process"/>
    <property type="evidence" value="ECO:0007669"/>
    <property type="project" value="UniProtKB-ARBA"/>
</dbReference>
<dbReference type="PROSITE" id="PS51201">
    <property type="entry name" value="RCK_N"/>
    <property type="match status" value="1"/>
</dbReference>
<keyword evidence="9" id="KW-0809">Transit peptide</keyword>
<dbReference type="GO" id="GO:0015386">
    <property type="term" value="F:potassium:proton antiporter activity"/>
    <property type="evidence" value="ECO:0007669"/>
    <property type="project" value="UniProtKB-ARBA"/>
</dbReference>
<evidence type="ECO:0000256" key="6">
    <source>
        <dbReference type="ARBA" id="ARBA00022640"/>
    </source>
</evidence>
<dbReference type="GO" id="GO:0010109">
    <property type="term" value="P:regulation of photosynthesis"/>
    <property type="evidence" value="ECO:0007669"/>
    <property type="project" value="UniProtKB-ARBA"/>
</dbReference>
<dbReference type="GO" id="GO:0080022">
    <property type="term" value="P:primary root development"/>
    <property type="evidence" value="ECO:0007669"/>
    <property type="project" value="UniProtKB-ARBA"/>
</dbReference>
<dbReference type="GO" id="GO:0042794">
    <property type="term" value="P:plastid rRNA transcription"/>
    <property type="evidence" value="ECO:0007669"/>
    <property type="project" value="UniProtKB-ARBA"/>
</dbReference>
<evidence type="ECO:0000256" key="14">
    <source>
        <dbReference type="ARBA" id="ARBA00023065"/>
    </source>
</evidence>
<evidence type="ECO:0000256" key="13">
    <source>
        <dbReference type="ARBA" id="ARBA00023054"/>
    </source>
</evidence>
<keyword evidence="2" id="KW-0813">Transport</keyword>
<feature type="compositionally biased region" description="Polar residues" evidence="19">
    <location>
        <begin position="192"/>
        <end position="201"/>
    </location>
</feature>
<dbReference type="PANTHER" id="PTHR46157">
    <property type="entry name" value="K(+) EFFLUX ANTIPORTER 3, CHLOROPLASTIC"/>
    <property type="match status" value="1"/>
</dbReference>
<keyword evidence="3" id="KW-0050">Antiport</keyword>
<organism evidence="22 23">
    <name type="scientific">Riccia fluitans</name>
    <dbReference type="NCBI Taxonomy" id="41844"/>
    <lineage>
        <taxon>Eukaryota</taxon>
        <taxon>Viridiplantae</taxon>
        <taxon>Streptophyta</taxon>
        <taxon>Embryophyta</taxon>
        <taxon>Marchantiophyta</taxon>
        <taxon>Marchantiopsida</taxon>
        <taxon>Marchantiidae</taxon>
        <taxon>Marchantiales</taxon>
        <taxon>Ricciaceae</taxon>
        <taxon>Riccia</taxon>
    </lineage>
</organism>
<dbReference type="GO" id="GO:0009706">
    <property type="term" value="C:chloroplast inner membrane"/>
    <property type="evidence" value="ECO:0007669"/>
    <property type="project" value="UniProtKB-SubCell"/>
</dbReference>
<evidence type="ECO:0000256" key="1">
    <source>
        <dbReference type="ARBA" id="ARBA00004478"/>
    </source>
</evidence>
<evidence type="ECO:0000256" key="10">
    <source>
        <dbReference type="ARBA" id="ARBA00022958"/>
    </source>
</evidence>
<feature type="transmembrane region" description="Helical" evidence="20">
    <location>
        <begin position="833"/>
        <end position="854"/>
    </location>
</feature>
<dbReference type="GO" id="GO:0033993">
    <property type="term" value="P:response to lipid"/>
    <property type="evidence" value="ECO:0007669"/>
    <property type="project" value="UniProtKB-ARBA"/>
</dbReference>
<keyword evidence="7 20" id="KW-0812">Transmembrane</keyword>
<protein>
    <recommendedName>
        <fullName evidence="21">RCK N-terminal domain-containing protein</fullName>
    </recommendedName>
</protein>
<evidence type="ECO:0000256" key="7">
    <source>
        <dbReference type="ARBA" id="ARBA00022692"/>
    </source>
</evidence>
<evidence type="ECO:0000256" key="4">
    <source>
        <dbReference type="ARBA" id="ARBA00022528"/>
    </source>
</evidence>
<gene>
    <name evidence="22" type="ORF">R1flu_010661</name>
</gene>
<feature type="transmembrane region" description="Helical" evidence="20">
    <location>
        <begin position="866"/>
        <end position="890"/>
    </location>
</feature>
<feature type="region of interest" description="Disordered" evidence="19">
    <location>
        <begin position="321"/>
        <end position="343"/>
    </location>
</feature>
<feature type="transmembrane region" description="Helical" evidence="20">
    <location>
        <begin position="902"/>
        <end position="925"/>
    </location>
</feature>
<dbReference type="GO" id="GO:0019722">
    <property type="term" value="P:calcium-mediated signaling"/>
    <property type="evidence" value="ECO:0007669"/>
    <property type="project" value="UniProtKB-ARBA"/>
</dbReference>
<dbReference type="GO" id="GO:0009646">
    <property type="term" value="P:response to absence of light"/>
    <property type="evidence" value="ECO:0007669"/>
    <property type="project" value="UniProtKB-ARBA"/>
</dbReference>
<dbReference type="GO" id="GO:2000070">
    <property type="term" value="P:regulation of response to water deprivation"/>
    <property type="evidence" value="ECO:0007669"/>
    <property type="project" value="UniProtKB-ARBA"/>
</dbReference>
<dbReference type="Gene3D" id="3.40.50.720">
    <property type="entry name" value="NAD(P)-binding Rossmann-like Domain"/>
    <property type="match status" value="1"/>
</dbReference>
<dbReference type="Proteomes" id="UP001605036">
    <property type="component" value="Unassembled WGS sequence"/>
</dbReference>